<gene>
    <name evidence="8" type="ordered locus">GLX_10830</name>
</gene>
<dbReference type="eggNOG" id="COG1322">
    <property type="taxonomic scope" value="Bacteria"/>
</dbReference>
<sequence length="461" mass="51796">MVGLHLCHYRARTCFVPVLWKESAMSDMSVSPIVWIGMLCAAISCLLVFVVLRRLSLMAGQGTDEDLLGRLCVMVERETAARVAENEVQRARMAEIERALSTRLDQRHQEMTETFNRIARMMGRDLSEMRVAQSESLREMAEEGRRHSDELRAAVSERLHQAVEKQMQTSFQRVLEQIGAMQKAMGEVSAMTAQVGDLKRLFSNVKTRGGWGEAQLRSILDDVLPEGAYETNRRLRDDSREVVEFAVRMPVRASVPPVLAIDSKFPTEAYERLLQAVDDCNPDAERAARRALETTLRMEARKIATKYIVPPITVEFAVLYLPTDGLYAEVARIPGLLDEIGRSYRVIVMGPGLMPAMLRTIHLGYVTLALERRTDDIARLLGATRQEMLRMDGVLEKLARNASAMSSSIDEARRRTGLVTRRLRELDVDTRDAPAPGGLAGDDVTRDWMEEGPAGTRQAEH</sequence>
<dbReference type="AlphaFoldDB" id="G2I5U8"/>
<organism evidence="8 9">
    <name type="scientific">Komagataeibacter medellinensis (strain NBRC 3288 / BCRC 11682 / LMG 1693 / Kondo 51)</name>
    <name type="common">Gluconacetobacter medellinensis</name>
    <dbReference type="NCBI Taxonomy" id="634177"/>
    <lineage>
        <taxon>Bacteria</taxon>
        <taxon>Pseudomonadati</taxon>
        <taxon>Pseudomonadota</taxon>
        <taxon>Alphaproteobacteria</taxon>
        <taxon>Acetobacterales</taxon>
        <taxon>Acetobacteraceae</taxon>
        <taxon>Komagataeibacter</taxon>
    </lineage>
</organism>
<keyword evidence="7" id="KW-1133">Transmembrane helix</keyword>
<evidence type="ECO:0000256" key="7">
    <source>
        <dbReference type="SAM" id="Phobius"/>
    </source>
</evidence>
<dbReference type="GO" id="GO:0006310">
    <property type="term" value="P:DNA recombination"/>
    <property type="evidence" value="ECO:0007669"/>
    <property type="project" value="UniProtKB-KW"/>
</dbReference>
<name>G2I5U8_KOMMN</name>
<dbReference type="Proteomes" id="UP000009044">
    <property type="component" value="Chromosome"/>
</dbReference>
<comment type="similarity">
    <text evidence="2">Belongs to the RmuC family.</text>
</comment>
<keyword evidence="4" id="KW-0175">Coiled coil</keyword>
<evidence type="ECO:0000313" key="9">
    <source>
        <dbReference type="Proteomes" id="UP000009044"/>
    </source>
</evidence>
<accession>G2I5U8</accession>
<evidence type="ECO:0000256" key="2">
    <source>
        <dbReference type="ARBA" id="ARBA00009840"/>
    </source>
</evidence>
<feature type="transmembrane region" description="Helical" evidence="7">
    <location>
        <begin position="33"/>
        <end position="52"/>
    </location>
</feature>
<dbReference type="KEGG" id="gxy:GLX_10830"/>
<evidence type="ECO:0000256" key="5">
    <source>
        <dbReference type="ARBA" id="ARBA00023172"/>
    </source>
</evidence>
<dbReference type="Pfam" id="PF02646">
    <property type="entry name" value="RmuC"/>
    <property type="match status" value="1"/>
</dbReference>
<dbReference type="PANTHER" id="PTHR30563:SF0">
    <property type="entry name" value="DNA RECOMBINATION PROTEIN RMUC"/>
    <property type="match status" value="1"/>
</dbReference>
<keyword evidence="7" id="KW-0472">Membrane</keyword>
<reference evidence="9" key="1">
    <citation type="journal article" date="2011" name="J. Bacteriol.">
        <title>Complete genome sequence of NBRC 3288, a unique cellulose-nonproducing strain of Gluconacetobacter xylinus isolated from vinegar.</title>
        <authorList>
            <person name="Ogino H."/>
            <person name="Azuma Y."/>
            <person name="Hosoyama A."/>
            <person name="Nakazawa H."/>
            <person name="Matsutani M."/>
            <person name="Hasegawa A."/>
            <person name="Otsuyama K."/>
            <person name="Matsushita K."/>
            <person name="Fujita N."/>
            <person name="Shirai M."/>
        </authorList>
    </citation>
    <scope>NUCLEOTIDE SEQUENCE [LARGE SCALE GENOMIC DNA]</scope>
    <source>
        <strain evidence="9">NBRC 3288 / BCRC 11682 / LMG 1693</strain>
    </source>
</reference>
<evidence type="ECO:0000256" key="6">
    <source>
        <dbReference type="SAM" id="MobiDB-lite"/>
    </source>
</evidence>
<evidence type="ECO:0000256" key="1">
    <source>
        <dbReference type="ARBA" id="ARBA00003416"/>
    </source>
</evidence>
<evidence type="ECO:0000256" key="3">
    <source>
        <dbReference type="ARBA" id="ARBA00021840"/>
    </source>
</evidence>
<protein>
    <recommendedName>
        <fullName evidence="3">DNA recombination protein RmuC homolog</fullName>
    </recommendedName>
</protein>
<dbReference type="PATRIC" id="fig|634177.7.peg.1244"/>
<dbReference type="EMBL" id="AP012159">
    <property type="protein sequence ID" value="BAK83495.1"/>
    <property type="molecule type" value="Genomic_DNA"/>
</dbReference>
<feature type="region of interest" description="Disordered" evidence="6">
    <location>
        <begin position="430"/>
        <end position="461"/>
    </location>
</feature>
<dbReference type="PANTHER" id="PTHR30563">
    <property type="entry name" value="DNA RECOMBINATION PROTEIN RMUC"/>
    <property type="match status" value="1"/>
</dbReference>
<dbReference type="STRING" id="634177.GLX_10830"/>
<dbReference type="HOGENOM" id="CLU_020365_1_0_5"/>
<dbReference type="InterPro" id="IPR003798">
    <property type="entry name" value="DNA_recombination_RmuC"/>
</dbReference>
<proteinExistence type="inferred from homology"/>
<evidence type="ECO:0000313" key="8">
    <source>
        <dbReference type="EMBL" id="BAK83495.1"/>
    </source>
</evidence>
<evidence type="ECO:0000256" key="4">
    <source>
        <dbReference type="ARBA" id="ARBA00023054"/>
    </source>
</evidence>
<comment type="function">
    <text evidence="1">Involved in DNA recombination.</text>
</comment>
<keyword evidence="7" id="KW-0812">Transmembrane</keyword>
<keyword evidence="5" id="KW-0233">DNA recombination</keyword>